<dbReference type="GO" id="GO:0006614">
    <property type="term" value="P:SRP-dependent cotranslational protein targeting to membrane"/>
    <property type="evidence" value="ECO:0007669"/>
    <property type="project" value="UniProtKB-UniRule"/>
</dbReference>
<dbReference type="InterPro" id="IPR000897">
    <property type="entry name" value="SRP54_GTPase_dom"/>
</dbReference>
<dbReference type="HOGENOM" id="CLU_009301_11_4_7"/>
<comment type="subcellular location">
    <subcellularLocation>
        <location evidence="1">Cell membrane</location>
        <topology evidence="1">Peripheral membrane protein</topology>
        <orientation evidence="1">Cytoplasmic side</orientation>
    </subcellularLocation>
</comment>
<dbReference type="InterPro" id="IPR047040">
    <property type="entry name" value="FlhF__GTPase_dom"/>
</dbReference>
<comment type="function">
    <text evidence="12">Necessary for flagellar biosynthesis. May be involved in translocation of the flagellum.</text>
</comment>
<dbReference type="GO" id="GO:0005047">
    <property type="term" value="F:signal recognition particle binding"/>
    <property type="evidence" value="ECO:0007669"/>
    <property type="project" value="TreeGrafter"/>
</dbReference>
<dbReference type="Pfam" id="PF00448">
    <property type="entry name" value="SRP54"/>
    <property type="match status" value="1"/>
</dbReference>
<dbReference type="InterPro" id="IPR014001">
    <property type="entry name" value="Helicase_ATP-bd"/>
</dbReference>
<keyword evidence="5" id="KW-1003">Cell membrane</keyword>
<dbReference type="GO" id="GO:0005525">
    <property type="term" value="F:GTP binding"/>
    <property type="evidence" value="ECO:0007669"/>
    <property type="project" value="UniProtKB-UniRule"/>
</dbReference>
<keyword evidence="16" id="KW-0282">Flagellum</keyword>
<gene>
    <name evidence="16" type="ordered locus">Dret_0589</name>
</gene>
<dbReference type="SUPFAM" id="SSF52540">
    <property type="entry name" value="P-loop containing nucleoside triphosphate hydrolases"/>
    <property type="match status" value="1"/>
</dbReference>
<comment type="similarity">
    <text evidence="2">Belongs to the GTP-binding SRP family.</text>
</comment>
<evidence type="ECO:0000256" key="7">
    <source>
        <dbReference type="ARBA" id="ARBA00022795"/>
    </source>
</evidence>
<keyword evidence="16" id="KW-0966">Cell projection</keyword>
<dbReference type="Proteomes" id="UP000001052">
    <property type="component" value="Chromosome"/>
</dbReference>
<evidence type="ECO:0000256" key="4">
    <source>
        <dbReference type="ARBA" id="ARBA00022448"/>
    </source>
</evidence>
<feature type="region of interest" description="Disordered" evidence="14">
    <location>
        <begin position="50"/>
        <end position="135"/>
    </location>
</feature>
<keyword evidence="6" id="KW-0547">Nucleotide-binding</keyword>
<evidence type="ECO:0000256" key="11">
    <source>
        <dbReference type="ARBA" id="ARBA00023225"/>
    </source>
</evidence>
<dbReference type="GO" id="GO:0003924">
    <property type="term" value="F:GTPase activity"/>
    <property type="evidence" value="ECO:0007669"/>
    <property type="project" value="UniProtKB-UniRule"/>
</dbReference>
<evidence type="ECO:0000313" key="17">
    <source>
        <dbReference type="Proteomes" id="UP000001052"/>
    </source>
</evidence>
<proteinExistence type="inferred from homology"/>
<keyword evidence="17" id="KW-1185">Reference proteome</keyword>
<accession>C8WYX0</accession>
<keyword evidence="16" id="KW-0969">Cilium</keyword>
<keyword evidence="9" id="KW-0342">GTP-binding</keyword>
<evidence type="ECO:0000256" key="1">
    <source>
        <dbReference type="ARBA" id="ARBA00004413"/>
    </source>
</evidence>
<evidence type="ECO:0000256" key="12">
    <source>
        <dbReference type="ARBA" id="ARBA00025337"/>
    </source>
</evidence>
<dbReference type="SMART" id="SM00382">
    <property type="entry name" value="AAA"/>
    <property type="match status" value="1"/>
</dbReference>
<dbReference type="InterPro" id="IPR027417">
    <property type="entry name" value="P-loop_NTPase"/>
</dbReference>
<dbReference type="EMBL" id="CP001734">
    <property type="protein sequence ID" value="ACV67886.1"/>
    <property type="molecule type" value="Genomic_DNA"/>
</dbReference>
<evidence type="ECO:0000313" key="16">
    <source>
        <dbReference type="EMBL" id="ACV67886.1"/>
    </source>
</evidence>
<dbReference type="InterPro" id="IPR003593">
    <property type="entry name" value="AAA+_ATPase"/>
</dbReference>
<dbReference type="GO" id="GO:0044781">
    <property type="term" value="P:bacterial-type flagellum organization"/>
    <property type="evidence" value="ECO:0007669"/>
    <property type="project" value="UniProtKB-UniRule"/>
</dbReference>
<evidence type="ECO:0000256" key="8">
    <source>
        <dbReference type="ARBA" id="ARBA00022927"/>
    </source>
</evidence>
<reference evidence="17" key="1">
    <citation type="submission" date="2009-09" db="EMBL/GenBank/DDBJ databases">
        <title>The complete chromosome of Desulfohalobium retbaense DSM 5692.</title>
        <authorList>
            <consortium name="US DOE Joint Genome Institute (JGI-PGF)"/>
            <person name="Lucas S."/>
            <person name="Copeland A."/>
            <person name="Lapidus A."/>
            <person name="Glavina del Rio T."/>
            <person name="Dalin E."/>
            <person name="Tice H."/>
            <person name="Bruce D."/>
            <person name="Goodwin L."/>
            <person name="Pitluck S."/>
            <person name="Kyrpides N."/>
            <person name="Mavromatis K."/>
            <person name="Ivanova N."/>
            <person name="Mikhailova N."/>
            <person name="Munk A.C."/>
            <person name="Brettin T."/>
            <person name="Detter J.C."/>
            <person name="Han C."/>
            <person name="Tapia R."/>
            <person name="Larimer F."/>
            <person name="Land M."/>
            <person name="Hauser L."/>
            <person name="Markowitz V."/>
            <person name="Cheng J.-F."/>
            <person name="Hugenholtz P."/>
            <person name="Woyke T."/>
            <person name="Wu D."/>
            <person name="Spring S."/>
            <person name="Klenk H.-P."/>
            <person name="Eisen J.A."/>
        </authorList>
    </citation>
    <scope>NUCLEOTIDE SEQUENCE [LARGE SCALE GENOMIC DNA]</scope>
    <source>
        <strain evidence="17">DSM 5692</strain>
    </source>
</reference>
<evidence type="ECO:0000256" key="6">
    <source>
        <dbReference type="ARBA" id="ARBA00022741"/>
    </source>
</evidence>
<keyword evidence="8" id="KW-0653">Protein transport</keyword>
<feature type="compositionally biased region" description="Basic and acidic residues" evidence="14">
    <location>
        <begin position="54"/>
        <end position="72"/>
    </location>
</feature>
<dbReference type="NCBIfam" id="TIGR03499">
    <property type="entry name" value="FlhF"/>
    <property type="match status" value="1"/>
</dbReference>
<sequence length="437" mass="48249">MQIKVFRAKDMKSALQQVKATFGPDALILSTRTVRKERFGFLRPPELEVTAAVEPKDRQQAGEKKGHLEKSQENGQNGDGFLQELMSQAESMDSASLSTSAKQAQPSPTAPRRPTSLSMPRPDKEDFVSNAGTDISEMDHLRSEVREIKRLIAAQQNLTKAALKRPGTEGGQDFGSPEANVLGRLGVQPEAARAVLDQIGAVTGESGEIGDPVAHCQQALAEWLRTDDWMAQSLRHPKRIALVGPTGVGKTTTIAKLAAQYLRRYGQGLLLVTMDNFRIAAAEQLRVYAEIMNVPLEVVTSAEQMRTVMQRHEDKKLMLIDSAGRNPRDESGMQELHAFLGDSQLFDKHLVLSATTRDEDMQSIVDRFGDLEINGLIFTKIDETQSYGSIVNVQHRTGCPLTYLTNGQRVPEDLLPADSVQLSQLITNPQKEVYYDG</sequence>
<dbReference type="GO" id="GO:0005886">
    <property type="term" value="C:plasma membrane"/>
    <property type="evidence" value="ECO:0007669"/>
    <property type="project" value="UniProtKB-SubCell"/>
</dbReference>
<feature type="domain" description="Helicase ATP-binding" evidence="15">
    <location>
        <begin position="231"/>
        <end position="374"/>
    </location>
</feature>
<dbReference type="STRING" id="485915.Dret_0589"/>
<keyword evidence="10" id="KW-0472">Membrane</keyword>
<dbReference type="CDD" id="cd17873">
    <property type="entry name" value="FlhF"/>
    <property type="match status" value="1"/>
</dbReference>
<dbReference type="PANTHER" id="PTHR43134:SF3">
    <property type="entry name" value="FLAGELLAR BIOSYNTHESIS PROTEIN FLHF"/>
    <property type="match status" value="1"/>
</dbReference>
<keyword evidence="4" id="KW-0813">Transport</keyword>
<dbReference type="PROSITE" id="PS51192">
    <property type="entry name" value="HELICASE_ATP_BIND_1"/>
    <property type="match status" value="1"/>
</dbReference>
<name>C8WYX0_DESRD</name>
<evidence type="ECO:0000256" key="13">
    <source>
        <dbReference type="NCBIfam" id="TIGR03499"/>
    </source>
</evidence>
<protein>
    <recommendedName>
        <fullName evidence="3 13">Flagellar biosynthesis protein FlhF</fullName>
    </recommendedName>
</protein>
<keyword evidence="11" id="KW-1006">Bacterial flagellum protein export</keyword>
<dbReference type="GO" id="GO:0015031">
    <property type="term" value="P:protein transport"/>
    <property type="evidence" value="ECO:0007669"/>
    <property type="project" value="UniProtKB-KW"/>
</dbReference>
<evidence type="ECO:0000256" key="9">
    <source>
        <dbReference type="ARBA" id="ARBA00023134"/>
    </source>
</evidence>
<dbReference type="RefSeq" id="WP_015751044.1">
    <property type="nucleotide sequence ID" value="NC_013223.1"/>
</dbReference>
<evidence type="ECO:0000256" key="2">
    <source>
        <dbReference type="ARBA" id="ARBA00008531"/>
    </source>
</evidence>
<evidence type="ECO:0000259" key="15">
    <source>
        <dbReference type="PROSITE" id="PS51192"/>
    </source>
</evidence>
<evidence type="ECO:0000256" key="10">
    <source>
        <dbReference type="ARBA" id="ARBA00023136"/>
    </source>
</evidence>
<evidence type="ECO:0000256" key="3">
    <source>
        <dbReference type="ARBA" id="ARBA00014919"/>
    </source>
</evidence>
<evidence type="ECO:0000256" key="14">
    <source>
        <dbReference type="SAM" id="MobiDB-lite"/>
    </source>
</evidence>
<dbReference type="PANTHER" id="PTHR43134">
    <property type="entry name" value="SIGNAL RECOGNITION PARTICLE RECEPTOR SUBUNIT ALPHA"/>
    <property type="match status" value="1"/>
</dbReference>
<dbReference type="FunFam" id="3.40.50.300:FF:000695">
    <property type="entry name" value="Flagellar biosynthesis regulator FlhF"/>
    <property type="match status" value="1"/>
</dbReference>
<dbReference type="Gene3D" id="3.40.50.300">
    <property type="entry name" value="P-loop containing nucleotide triphosphate hydrolases"/>
    <property type="match status" value="1"/>
</dbReference>
<reference evidence="16 17" key="2">
    <citation type="journal article" date="2010" name="Stand. Genomic Sci.">
        <title>Complete genome sequence of Desulfohalobium retbaense type strain (HR(100)).</title>
        <authorList>
            <person name="Spring S."/>
            <person name="Nolan M."/>
            <person name="Lapidus A."/>
            <person name="Glavina Del Rio T."/>
            <person name="Copeland A."/>
            <person name="Tice H."/>
            <person name="Cheng J.F."/>
            <person name="Lucas S."/>
            <person name="Land M."/>
            <person name="Chen F."/>
            <person name="Bruce D."/>
            <person name="Goodwin L."/>
            <person name="Pitluck S."/>
            <person name="Ivanova N."/>
            <person name="Mavromatis K."/>
            <person name="Mikhailova N."/>
            <person name="Pati A."/>
            <person name="Chen A."/>
            <person name="Palaniappan K."/>
            <person name="Hauser L."/>
            <person name="Chang Y.J."/>
            <person name="Jeffries C.D."/>
            <person name="Munk C."/>
            <person name="Kiss H."/>
            <person name="Chain P."/>
            <person name="Han C."/>
            <person name="Brettin T."/>
            <person name="Detter J.C."/>
            <person name="Schuler E."/>
            <person name="Goker M."/>
            <person name="Rohde M."/>
            <person name="Bristow J."/>
            <person name="Eisen J.A."/>
            <person name="Markowitz V."/>
            <person name="Hugenholtz P."/>
            <person name="Kyrpides N.C."/>
            <person name="Klenk H.P."/>
        </authorList>
    </citation>
    <scope>NUCLEOTIDE SEQUENCE [LARGE SCALE GENOMIC DNA]</scope>
    <source>
        <strain evidence="16 17">DSM 5692</strain>
    </source>
</reference>
<evidence type="ECO:0000256" key="5">
    <source>
        <dbReference type="ARBA" id="ARBA00022475"/>
    </source>
</evidence>
<dbReference type="eggNOG" id="COG1419">
    <property type="taxonomic scope" value="Bacteria"/>
</dbReference>
<keyword evidence="7" id="KW-1005">Bacterial flagellum biogenesis</keyword>
<dbReference type="Gene3D" id="1.20.120.1380">
    <property type="entry name" value="Flagellar FlhF biosynthesis protein, N domain"/>
    <property type="match status" value="1"/>
</dbReference>
<dbReference type="AlphaFoldDB" id="C8WYX0"/>
<dbReference type="OrthoDB" id="9778554at2"/>
<dbReference type="InterPro" id="IPR020006">
    <property type="entry name" value="FlhF"/>
</dbReference>
<dbReference type="SMART" id="SM00962">
    <property type="entry name" value="SRP54"/>
    <property type="match status" value="1"/>
</dbReference>
<dbReference type="KEGG" id="drt:Dret_0589"/>
<organism evidence="16 17">
    <name type="scientific">Desulfohalobium retbaense (strain ATCC 49708 / DSM 5692 / JCM 16813 / HR100)</name>
    <dbReference type="NCBI Taxonomy" id="485915"/>
    <lineage>
        <taxon>Bacteria</taxon>
        <taxon>Pseudomonadati</taxon>
        <taxon>Thermodesulfobacteriota</taxon>
        <taxon>Desulfovibrionia</taxon>
        <taxon>Desulfovibrionales</taxon>
        <taxon>Desulfohalobiaceae</taxon>
        <taxon>Desulfohalobium</taxon>
    </lineage>
</organism>
<feature type="compositionally biased region" description="Polar residues" evidence="14">
    <location>
        <begin position="85"/>
        <end position="107"/>
    </location>
</feature>